<organism evidence="3 4">
    <name type="scientific">Crateriforma conspicua</name>
    <dbReference type="NCBI Taxonomy" id="2527996"/>
    <lineage>
        <taxon>Bacteria</taxon>
        <taxon>Pseudomonadati</taxon>
        <taxon>Planctomycetota</taxon>
        <taxon>Planctomycetia</taxon>
        <taxon>Planctomycetales</taxon>
        <taxon>Planctomycetaceae</taxon>
        <taxon>Crateriforma</taxon>
    </lineage>
</organism>
<protein>
    <recommendedName>
        <fullName evidence="5">Transmembrane protein</fullName>
    </recommendedName>
</protein>
<dbReference type="OrthoDB" id="222878at2"/>
<keyword evidence="2" id="KW-1133">Transmembrane helix</keyword>
<keyword evidence="2" id="KW-0472">Membrane</keyword>
<evidence type="ECO:0008006" key="5">
    <source>
        <dbReference type="Google" id="ProtNLM"/>
    </source>
</evidence>
<dbReference type="InterPro" id="IPR029062">
    <property type="entry name" value="Class_I_gatase-like"/>
</dbReference>
<comment type="caution">
    <text evidence="3">The sequence shown here is derived from an EMBL/GenBank/DDBJ whole genome shotgun (WGS) entry which is preliminary data.</text>
</comment>
<name>A0A5C5XU15_9PLAN</name>
<feature type="transmembrane region" description="Helical" evidence="2">
    <location>
        <begin position="498"/>
        <end position="515"/>
    </location>
</feature>
<dbReference type="Proteomes" id="UP000317238">
    <property type="component" value="Unassembled WGS sequence"/>
</dbReference>
<evidence type="ECO:0000313" key="3">
    <source>
        <dbReference type="EMBL" id="TWT65873.1"/>
    </source>
</evidence>
<gene>
    <name evidence="3" type="ORF">Pan14r_54240</name>
</gene>
<dbReference type="AlphaFoldDB" id="A0A5C5XU15"/>
<proteinExistence type="predicted"/>
<evidence type="ECO:0000313" key="4">
    <source>
        <dbReference type="Proteomes" id="UP000317238"/>
    </source>
</evidence>
<evidence type="ECO:0000256" key="2">
    <source>
        <dbReference type="SAM" id="Phobius"/>
    </source>
</evidence>
<keyword evidence="4" id="KW-1185">Reference proteome</keyword>
<reference evidence="3 4" key="1">
    <citation type="submission" date="2019-02" db="EMBL/GenBank/DDBJ databases">
        <title>Deep-cultivation of Planctomycetes and their phenomic and genomic characterization uncovers novel biology.</title>
        <authorList>
            <person name="Wiegand S."/>
            <person name="Jogler M."/>
            <person name="Boedeker C."/>
            <person name="Pinto D."/>
            <person name="Vollmers J."/>
            <person name="Rivas-Marin E."/>
            <person name="Kohn T."/>
            <person name="Peeters S.H."/>
            <person name="Heuer A."/>
            <person name="Rast P."/>
            <person name="Oberbeckmann S."/>
            <person name="Bunk B."/>
            <person name="Jeske O."/>
            <person name="Meyerdierks A."/>
            <person name="Storesund J.E."/>
            <person name="Kallscheuer N."/>
            <person name="Luecker S."/>
            <person name="Lage O.M."/>
            <person name="Pohl T."/>
            <person name="Merkel B.J."/>
            <person name="Hornburger P."/>
            <person name="Mueller R.-W."/>
            <person name="Bruemmer F."/>
            <person name="Labrenz M."/>
            <person name="Spormann A.M."/>
            <person name="Op Den Camp H."/>
            <person name="Overmann J."/>
            <person name="Amann R."/>
            <person name="Jetten M.S.M."/>
            <person name="Mascher T."/>
            <person name="Medema M.H."/>
            <person name="Devos D.P."/>
            <person name="Kaster A.-K."/>
            <person name="Ovreas L."/>
            <person name="Rohde M."/>
            <person name="Galperin M.Y."/>
            <person name="Jogler C."/>
        </authorList>
    </citation>
    <scope>NUCLEOTIDE SEQUENCE [LARGE SCALE GENOMIC DNA]</scope>
    <source>
        <strain evidence="3 4">Pan14r</strain>
    </source>
</reference>
<feature type="compositionally biased region" description="Polar residues" evidence="1">
    <location>
        <begin position="29"/>
        <end position="41"/>
    </location>
</feature>
<feature type="transmembrane region" description="Helical" evidence="2">
    <location>
        <begin position="522"/>
        <end position="541"/>
    </location>
</feature>
<dbReference type="Gene3D" id="3.40.50.880">
    <property type="match status" value="1"/>
</dbReference>
<accession>A0A5C5XU15</accession>
<keyword evidence="2" id="KW-0812">Transmembrane</keyword>
<feature type="region of interest" description="Disordered" evidence="1">
    <location>
        <begin position="26"/>
        <end position="53"/>
    </location>
</feature>
<evidence type="ECO:0000256" key="1">
    <source>
        <dbReference type="SAM" id="MobiDB-lite"/>
    </source>
</evidence>
<sequence length="856" mass="95026">MRPRYRNGLIAICLLLIPGCNGCRDESSSAKQDQSLPQTEYTDSEPVGFPSDRTRSGIAIKPGHWLAASQTIKSNLGDRRGRLQSEIRFPVLDRDGTVTGQRRTWPIQADRPVVLPKGQSRQFEFRFLAPAIAGTMGSQVEIFSRLQVRGQVQPETLRGGSFSVMAPQEYFFVVLTERPERFVRLKVADWVRPYARFSQAAPSNHYRVVLPLTDGMVEIPETMLDWSSVSVLFWDDLPAETLTPSQWQAIDDWIHFGGRLIVNGSDAAESIQRSVLGKDLPLRVIGNLELDAGAAETMLNRFSVESDRSVEKQITLVRDGTARVMSEAQVREQTRWVDGSGELIARRPMGRGVVVQSRFDLLSEWATNWDSFDSFVNSVILDRPRRRLTQESADAESELDQMYPDLPVDQDMALINTGMRLASRDAAIATQSNEPDVAPESTERQILVADQGGSFQSRGVEGVAGWNSMSGLVAQIRRVLQNESGVEIPSIRLVGRTLAIYFVCLVPINFLIFRLMGRTEYAWFAIPVLAIAGAVWVARVARLDIGFARSHTEIAVLETQPGHDRGHLTQVAAIYNSLSTDYEVAFETNDAAVAPFDLSSYRLRRGEVAPFSFSTSPSEGTKLSGFSVASNRTEFLHAERMIELDGPIELKAPDDATSSVAVLHNGSRFDLRDCYVIRAGDDANESKVSVAKVDDCVAGSSHPLAFVSPSDIRMPDSIDSVATKIWAAMIWSWPIEPGQVRLIGRLGKRVDGMSIRPAATQISGDTVLVSQLSYPIKQTFRNDENLPSDFRRVLTDVDPVEQDALTKSRQRHLATNSPSVPQQFVAPENTERRRALATTRRMNPPTQIRISGPQSR</sequence>
<dbReference type="RefSeq" id="WP_146441052.1">
    <property type="nucleotide sequence ID" value="NZ_SJPL01000002.1"/>
</dbReference>
<dbReference type="SUPFAM" id="SSF52317">
    <property type="entry name" value="Class I glutamine amidotransferase-like"/>
    <property type="match status" value="1"/>
</dbReference>
<dbReference type="EMBL" id="SJPL01000002">
    <property type="protein sequence ID" value="TWT65873.1"/>
    <property type="molecule type" value="Genomic_DNA"/>
</dbReference>